<evidence type="ECO:0000256" key="3">
    <source>
        <dbReference type="SAM" id="SignalP"/>
    </source>
</evidence>
<dbReference type="EMBL" id="BAABLW010000005">
    <property type="protein sequence ID" value="GAA4916707.1"/>
    <property type="molecule type" value="Genomic_DNA"/>
</dbReference>
<feature type="chain" id="PRO_5046887233" description="OmpA-like domain-containing protein" evidence="3">
    <location>
        <begin position="29"/>
        <end position="198"/>
    </location>
</feature>
<keyword evidence="6" id="KW-1185">Reference proteome</keyword>
<dbReference type="InterPro" id="IPR036737">
    <property type="entry name" value="OmpA-like_sf"/>
</dbReference>
<evidence type="ECO:0000256" key="2">
    <source>
        <dbReference type="SAM" id="MobiDB-lite"/>
    </source>
</evidence>
<dbReference type="PROSITE" id="PS51123">
    <property type="entry name" value="OMPA_2"/>
    <property type="match status" value="1"/>
</dbReference>
<dbReference type="RefSeq" id="WP_049897866.1">
    <property type="nucleotide sequence ID" value="NZ_BAABLW010000005.1"/>
</dbReference>
<dbReference type="InterPro" id="IPR006665">
    <property type="entry name" value="OmpA-like"/>
</dbReference>
<dbReference type="Pfam" id="PF00691">
    <property type="entry name" value="OmpA"/>
    <property type="match status" value="1"/>
</dbReference>
<accession>A0ABP9FX06</accession>
<dbReference type="PANTHER" id="PTHR30329:SF21">
    <property type="entry name" value="LIPOPROTEIN YIAD-RELATED"/>
    <property type="match status" value="1"/>
</dbReference>
<dbReference type="Proteomes" id="UP001500368">
    <property type="component" value="Unassembled WGS sequence"/>
</dbReference>
<evidence type="ECO:0000256" key="1">
    <source>
        <dbReference type="PROSITE-ProRule" id="PRU00473"/>
    </source>
</evidence>
<organism evidence="5 6">
    <name type="scientific">Nesterenkonia rhizosphaerae</name>
    <dbReference type="NCBI Taxonomy" id="1348272"/>
    <lineage>
        <taxon>Bacteria</taxon>
        <taxon>Bacillati</taxon>
        <taxon>Actinomycetota</taxon>
        <taxon>Actinomycetes</taxon>
        <taxon>Micrococcales</taxon>
        <taxon>Micrococcaceae</taxon>
        <taxon>Nesterenkonia</taxon>
    </lineage>
</organism>
<evidence type="ECO:0000313" key="6">
    <source>
        <dbReference type="Proteomes" id="UP001500368"/>
    </source>
</evidence>
<comment type="caution">
    <text evidence="5">The sequence shown here is derived from an EMBL/GenBank/DDBJ whole genome shotgun (WGS) entry which is preliminary data.</text>
</comment>
<evidence type="ECO:0000313" key="5">
    <source>
        <dbReference type="EMBL" id="GAA4916707.1"/>
    </source>
</evidence>
<keyword evidence="1" id="KW-0472">Membrane</keyword>
<dbReference type="SUPFAM" id="SSF103088">
    <property type="entry name" value="OmpA-like"/>
    <property type="match status" value="1"/>
</dbReference>
<reference evidence="6" key="1">
    <citation type="journal article" date="2019" name="Int. J. Syst. Evol. Microbiol.">
        <title>The Global Catalogue of Microorganisms (GCM) 10K type strain sequencing project: providing services to taxonomists for standard genome sequencing and annotation.</title>
        <authorList>
            <consortium name="The Broad Institute Genomics Platform"/>
            <consortium name="The Broad Institute Genome Sequencing Center for Infectious Disease"/>
            <person name="Wu L."/>
            <person name="Ma J."/>
        </authorList>
    </citation>
    <scope>NUCLEOTIDE SEQUENCE [LARGE SCALE GENOMIC DNA]</scope>
    <source>
        <strain evidence="6">JCM 19129</strain>
    </source>
</reference>
<name>A0ABP9FX06_9MICC</name>
<proteinExistence type="predicted"/>
<gene>
    <name evidence="5" type="ORF">GCM10025790_10080</name>
</gene>
<sequence>MTRSLVRSGLSGLLVLGFSVTAVSTASAVEQGPAVGDNEIPDQLSAEWESSLSEDLLRMWTTHHDPQMWITHLGGEEWDAEEGITLETDILFSPNKWDLPENAGETIAALVEEIPEGASIAVHGHTDSNPVNQDLFDFDNQELSENRAQAVADALAKERPDLQMTVEGFGETEPAVAEDPEDSSTYAANRRVEIRPGD</sequence>
<dbReference type="CDD" id="cd07185">
    <property type="entry name" value="OmpA_C-like"/>
    <property type="match status" value="1"/>
</dbReference>
<evidence type="ECO:0000259" key="4">
    <source>
        <dbReference type="PROSITE" id="PS51123"/>
    </source>
</evidence>
<protein>
    <recommendedName>
        <fullName evidence="4">OmpA-like domain-containing protein</fullName>
    </recommendedName>
</protein>
<feature type="signal peptide" evidence="3">
    <location>
        <begin position="1"/>
        <end position="28"/>
    </location>
</feature>
<feature type="domain" description="OmpA-like" evidence="4">
    <location>
        <begin position="79"/>
        <end position="198"/>
    </location>
</feature>
<feature type="region of interest" description="Disordered" evidence="2">
    <location>
        <begin position="168"/>
        <end position="198"/>
    </location>
</feature>
<keyword evidence="3" id="KW-0732">Signal</keyword>
<dbReference type="InterPro" id="IPR050330">
    <property type="entry name" value="Bact_OuterMem_StrucFunc"/>
</dbReference>
<dbReference type="PANTHER" id="PTHR30329">
    <property type="entry name" value="STATOR ELEMENT OF FLAGELLAR MOTOR COMPLEX"/>
    <property type="match status" value="1"/>
</dbReference>
<dbReference type="Gene3D" id="3.30.1330.60">
    <property type="entry name" value="OmpA-like domain"/>
    <property type="match status" value="1"/>
</dbReference>